<dbReference type="Proteomes" id="UP000604046">
    <property type="component" value="Unassembled WGS sequence"/>
</dbReference>
<feature type="region of interest" description="Disordered" evidence="2">
    <location>
        <begin position="354"/>
        <end position="392"/>
    </location>
</feature>
<keyword evidence="4" id="KW-1185">Reference proteome</keyword>
<organism evidence="3 4">
    <name type="scientific">Symbiodinium natans</name>
    <dbReference type="NCBI Taxonomy" id="878477"/>
    <lineage>
        <taxon>Eukaryota</taxon>
        <taxon>Sar</taxon>
        <taxon>Alveolata</taxon>
        <taxon>Dinophyceae</taxon>
        <taxon>Suessiales</taxon>
        <taxon>Symbiodiniaceae</taxon>
        <taxon>Symbiodinium</taxon>
    </lineage>
</organism>
<feature type="region of interest" description="Disordered" evidence="2">
    <location>
        <begin position="1"/>
        <end position="99"/>
    </location>
</feature>
<feature type="compositionally biased region" description="Basic and acidic residues" evidence="2">
    <location>
        <begin position="18"/>
        <end position="36"/>
    </location>
</feature>
<dbReference type="AlphaFoldDB" id="A0A812MS83"/>
<feature type="compositionally biased region" description="Acidic residues" evidence="2">
    <location>
        <begin position="362"/>
        <end position="380"/>
    </location>
</feature>
<protein>
    <submittedName>
        <fullName evidence="3">Uncharacterized protein</fullName>
    </submittedName>
</protein>
<dbReference type="OrthoDB" id="446006at2759"/>
<name>A0A812MS83_9DINO</name>
<feature type="compositionally biased region" description="Low complexity" evidence="2">
    <location>
        <begin position="1"/>
        <end position="10"/>
    </location>
</feature>
<sequence length="392" mass="43046">MAGAGAAARLRGGGAEVEAPKPPEAKKKKEPKEPKESRKKHLKDSKDLKEVKDSWGKVDELDDRQKHDMALLGKQTDVLRSTREPKKKRRSEKAQLDPSIREILEKYGEVGEGSESPSLQMQQALKELARQFALMQERAEAAEEATASVQAQLETESASCQKLDQERLLAMQRVEELELQALDAQAKQAAQAAQAQAAQAKACKEKGSFEAKEGRHRELEALLKEAILRGARLNRLQAAAAAAQGEAERRAELLQRQLARLQRRAQRDKAQRLRLEAALRGAERRGDRAEARLGEALRAAAEGGASKVLEAHVQHLAAAGTSLAAKVDEQAEIIDVLRSLLQDHKDFIRQQLGTELALPDRDAEEVDEADQADQAEEEESASSGESESVPKA</sequence>
<evidence type="ECO:0000256" key="2">
    <source>
        <dbReference type="SAM" id="MobiDB-lite"/>
    </source>
</evidence>
<evidence type="ECO:0000313" key="4">
    <source>
        <dbReference type="Proteomes" id="UP000604046"/>
    </source>
</evidence>
<proteinExistence type="predicted"/>
<evidence type="ECO:0000313" key="3">
    <source>
        <dbReference type="EMBL" id="CAE7276204.1"/>
    </source>
</evidence>
<feature type="compositionally biased region" description="Low complexity" evidence="2">
    <location>
        <begin position="381"/>
        <end position="392"/>
    </location>
</feature>
<dbReference type="EMBL" id="CAJNDS010001746">
    <property type="protein sequence ID" value="CAE7276204.1"/>
    <property type="molecule type" value="Genomic_DNA"/>
</dbReference>
<evidence type="ECO:0000256" key="1">
    <source>
        <dbReference type="SAM" id="Coils"/>
    </source>
</evidence>
<accession>A0A812MS83</accession>
<gene>
    <name evidence="3" type="ORF">SNAT2548_LOCUS14652</name>
</gene>
<comment type="caution">
    <text evidence="3">The sequence shown here is derived from an EMBL/GenBank/DDBJ whole genome shotgun (WGS) entry which is preliminary data.</text>
</comment>
<feature type="coiled-coil region" evidence="1">
    <location>
        <begin position="125"/>
        <end position="199"/>
    </location>
</feature>
<feature type="compositionally biased region" description="Basic and acidic residues" evidence="2">
    <location>
        <begin position="44"/>
        <end position="69"/>
    </location>
</feature>
<keyword evidence="1" id="KW-0175">Coiled coil</keyword>
<reference evidence="3" key="1">
    <citation type="submission" date="2021-02" db="EMBL/GenBank/DDBJ databases">
        <authorList>
            <person name="Dougan E. K."/>
            <person name="Rhodes N."/>
            <person name="Thang M."/>
            <person name="Chan C."/>
        </authorList>
    </citation>
    <scope>NUCLEOTIDE SEQUENCE</scope>
</reference>
<feature type="coiled-coil region" evidence="1">
    <location>
        <begin position="244"/>
        <end position="292"/>
    </location>
</feature>